<gene>
    <name evidence="1" type="ORF">M33023_02170</name>
</gene>
<organism evidence="1 2">
    <name type="scientific">Candidatus Phytoplasma asteris</name>
    <dbReference type="NCBI Taxonomy" id="85620"/>
    <lineage>
        <taxon>Bacteria</taxon>
        <taxon>Bacillati</taxon>
        <taxon>Mycoplasmatota</taxon>
        <taxon>Mollicutes</taxon>
        <taxon>Acholeplasmatales</taxon>
        <taxon>Acholeplasmataceae</taxon>
        <taxon>Candidatus Phytoplasma</taxon>
        <taxon>16SrI (Aster yellows group)</taxon>
    </lineage>
</organism>
<accession>A0ABZ2YHR0</accession>
<sequence length="54" mass="6210">MVIRGLVSSIIGNSISETFLNHNNLHNLIRYFLSFANMIQTQEECSTDIGFSWF</sequence>
<evidence type="ECO:0000313" key="1">
    <source>
        <dbReference type="EMBL" id="WZN38404.1"/>
    </source>
</evidence>
<dbReference type="RefSeq" id="WP_341833724.1">
    <property type="nucleotide sequence ID" value="NZ_CP128397.1"/>
</dbReference>
<protein>
    <submittedName>
        <fullName evidence="1">Uncharacterized protein</fullName>
    </submittedName>
</protein>
<evidence type="ECO:0000313" key="2">
    <source>
        <dbReference type="Proteomes" id="UP001470586"/>
    </source>
</evidence>
<dbReference type="EMBL" id="CP128397">
    <property type="protein sequence ID" value="WZN38404.1"/>
    <property type="molecule type" value="Genomic_DNA"/>
</dbReference>
<dbReference type="Proteomes" id="UP001470586">
    <property type="component" value="Chromosome"/>
</dbReference>
<reference evidence="1" key="1">
    <citation type="submission" date="2023-06" db="EMBL/GenBank/DDBJ databases">
        <title>Complete Genome of Candidatus Phytoplasma asteris M33.</title>
        <authorList>
            <person name="Toth R."/>
            <person name="Ilic A.-M."/>
            <person name="Huettel B."/>
            <person name="Duduk B."/>
            <person name="Kube M."/>
        </authorList>
    </citation>
    <scope>NUCLEOTIDE SEQUENCE [LARGE SCALE GENOMIC DNA]</scope>
    <source>
        <strain evidence="1">M33</strain>
    </source>
</reference>
<name>A0ABZ2YHR0_9MOLU</name>
<proteinExistence type="predicted"/>
<keyword evidence="2" id="KW-1185">Reference proteome</keyword>